<dbReference type="AlphaFoldDB" id="A0AAN9LS36"/>
<reference evidence="1 2" key="1">
    <citation type="submission" date="2024-01" db="EMBL/GenBank/DDBJ databases">
        <title>The genomes of 5 underutilized Papilionoideae crops provide insights into root nodulation and disease resistanc.</title>
        <authorList>
            <person name="Jiang F."/>
        </authorList>
    </citation>
    <scope>NUCLEOTIDE SEQUENCE [LARGE SCALE GENOMIC DNA]</scope>
    <source>
        <strain evidence="1">LVBAO_FW01</strain>
        <tissue evidence="1">Leaves</tissue>
    </source>
</reference>
<dbReference type="Proteomes" id="UP001367508">
    <property type="component" value="Unassembled WGS sequence"/>
</dbReference>
<sequence>MENLFQKFFRELPVTAIATSNYQKHTSSQPNMNKITCRNSLTIGHSLSSPKPLVPHINECGPFSLCSMVIVLEMGLLKSSPEWLPVMVLTFLVTPATSVELVRHPRQASPSFPKPPSSPLMTIAFLAKKDACKGAKSPEAHKNLTFEVLTVVATM</sequence>
<keyword evidence="2" id="KW-1185">Reference proteome</keyword>
<evidence type="ECO:0000313" key="1">
    <source>
        <dbReference type="EMBL" id="KAK7338558.1"/>
    </source>
</evidence>
<comment type="caution">
    <text evidence="1">The sequence shown here is derived from an EMBL/GenBank/DDBJ whole genome shotgun (WGS) entry which is preliminary data.</text>
</comment>
<gene>
    <name evidence="1" type="ORF">VNO77_19172</name>
</gene>
<organism evidence="1 2">
    <name type="scientific">Canavalia gladiata</name>
    <name type="common">Sword bean</name>
    <name type="synonym">Dolichos gladiatus</name>
    <dbReference type="NCBI Taxonomy" id="3824"/>
    <lineage>
        <taxon>Eukaryota</taxon>
        <taxon>Viridiplantae</taxon>
        <taxon>Streptophyta</taxon>
        <taxon>Embryophyta</taxon>
        <taxon>Tracheophyta</taxon>
        <taxon>Spermatophyta</taxon>
        <taxon>Magnoliopsida</taxon>
        <taxon>eudicotyledons</taxon>
        <taxon>Gunneridae</taxon>
        <taxon>Pentapetalae</taxon>
        <taxon>rosids</taxon>
        <taxon>fabids</taxon>
        <taxon>Fabales</taxon>
        <taxon>Fabaceae</taxon>
        <taxon>Papilionoideae</taxon>
        <taxon>50 kb inversion clade</taxon>
        <taxon>NPAAA clade</taxon>
        <taxon>indigoferoid/millettioid clade</taxon>
        <taxon>Phaseoleae</taxon>
        <taxon>Canavalia</taxon>
    </lineage>
</organism>
<accession>A0AAN9LS36</accession>
<evidence type="ECO:0000313" key="2">
    <source>
        <dbReference type="Proteomes" id="UP001367508"/>
    </source>
</evidence>
<dbReference type="EMBL" id="JAYMYQ010000004">
    <property type="protein sequence ID" value="KAK7338558.1"/>
    <property type="molecule type" value="Genomic_DNA"/>
</dbReference>
<protein>
    <submittedName>
        <fullName evidence="1">Uncharacterized protein</fullName>
    </submittedName>
</protein>
<name>A0AAN9LS36_CANGL</name>
<proteinExistence type="predicted"/>